<comment type="caution">
    <text evidence="2">The sequence shown here is derived from an EMBL/GenBank/DDBJ whole genome shotgun (WGS) entry which is preliminary data.</text>
</comment>
<dbReference type="InterPro" id="IPR006527">
    <property type="entry name" value="F-box-assoc_dom_typ1"/>
</dbReference>
<dbReference type="InterPro" id="IPR017451">
    <property type="entry name" value="F-box-assoc_interact_dom"/>
</dbReference>
<gene>
    <name evidence="2" type="ORF">Sradi_1672700</name>
</gene>
<organism evidence="2">
    <name type="scientific">Sesamum radiatum</name>
    <name type="common">Black benniseed</name>
    <dbReference type="NCBI Taxonomy" id="300843"/>
    <lineage>
        <taxon>Eukaryota</taxon>
        <taxon>Viridiplantae</taxon>
        <taxon>Streptophyta</taxon>
        <taxon>Embryophyta</taxon>
        <taxon>Tracheophyta</taxon>
        <taxon>Spermatophyta</taxon>
        <taxon>Magnoliopsida</taxon>
        <taxon>eudicotyledons</taxon>
        <taxon>Gunneridae</taxon>
        <taxon>Pentapetalae</taxon>
        <taxon>asterids</taxon>
        <taxon>lamiids</taxon>
        <taxon>Lamiales</taxon>
        <taxon>Pedaliaceae</taxon>
        <taxon>Sesamum</taxon>
    </lineage>
</organism>
<dbReference type="Gene3D" id="1.20.1280.50">
    <property type="match status" value="1"/>
</dbReference>
<dbReference type="AlphaFoldDB" id="A0AAW2UCR8"/>
<accession>A0AAW2UCR8</accession>
<dbReference type="Pfam" id="PF07734">
    <property type="entry name" value="FBA_1"/>
    <property type="match status" value="1"/>
</dbReference>
<dbReference type="InterPro" id="IPR001810">
    <property type="entry name" value="F-box_dom"/>
</dbReference>
<dbReference type="PANTHER" id="PTHR31672:SF13">
    <property type="entry name" value="F-BOX PROTEIN CPR30-LIKE"/>
    <property type="match status" value="1"/>
</dbReference>
<dbReference type="PROSITE" id="PS50181">
    <property type="entry name" value="FBOX"/>
    <property type="match status" value="1"/>
</dbReference>
<dbReference type="InterPro" id="IPR050796">
    <property type="entry name" value="SCF_F-box_component"/>
</dbReference>
<reference evidence="2" key="1">
    <citation type="submission" date="2020-06" db="EMBL/GenBank/DDBJ databases">
        <authorList>
            <person name="Li T."/>
            <person name="Hu X."/>
            <person name="Zhang T."/>
            <person name="Song X."/>
            <person name="Zhang H."/>
            <person name="Dai N."/>
            <person name="Sheng W."/>
            <person name="Hou X."/>
            <person name="Wei L."/>
        </authorList>
    </citation>
    <scope>NUCLEOTIDE SEQUENCE</scope>
    <source>
        <strain evidence="2">G02</strain>
        <tissue evidence="2">Leaf</tissue>
    </source>
</reference>
<dbReference type="SUPFAM" id="SSF81383">
    <property type="entry name" value="F-box domain"/>
    <property type="match status" value="1"/>
</dbReference>
<dbReference type="InterPro" id="IPR036047">
    <property type="entry name" value="F-box-like_dom_sf"/>
</dbReference>
<dbReference type="PANTHER" id="PTHR31672">
    <property type="entry name" value="BNACNNG10540D PROTEIN"/>
    <property type="match status" value="1"/>
</dbReference>
<sequence>MELGDLPQEILIEIFSWLPLKSVGKYRCLAKSWREQLSTPRFIKSHLTRKTHPENLLLFVPDGIIYSSSAIKDDAIWKTLPGLDQCEWTQVVGSCDGLVLMLLGDFEKFLVNPITLQMVKVPKSPLALKRKESFSMHGFGYDSSSDDYRGVWKRVDSSPYDHVVPPLPHWAMYEKTLCPGVFLNGAIHWLARSRKPGFPSVISAFNLAQEVFVEIPAPGGVDVQMFVLHKLAVLGGCLCLIDAREKWRMDVWTMKEYGLRESWTKFSIDYEWDLVKPLCLIGDEEVVLVTQFHKLVVYNLREGTFRDMIVDGAPAVAMDGCAFMGSLVSPALLGPKNKDYLWLTDAVIVPFDPL</sequence>
<dbReference type="Pfam" id="PF00646">
    <property type="entry name" value="F-box"/>
    <property type="match status" value="1"/>
</dbReference>
<protein>
    <submittedName>
        <fullName evidence="2">F-box protein CPR1</fullName>
    </submittedName>
</protein>
<name>A0AAW2UCR8_SESRA</name>
<feature type="domain" description="F-box" evidence="1">
    <location>
        <begin position="1"/>
        <end position="46"/>
    </location>
</feature>
<dbReference type="NCBIfam" id="TIGR01640">
    <property type="entry name" value="F_box_assoc_1"/>
    <property type="match status" value="1"/>
</dbReference>
<reference evidence="2" key="2">
    <citation type="journal article" date="2024" name="Plant">
        <title>Genomic evolution and insights into agronomic trait innovations of Sesamum species.</title>
        <authorList>
            <person name="Miao H."/>
            <person name="Wang L."/>
            <person name="Qu L."/>
            <person name="Liu H."/>
            <person name="Sun Y."/>
            <person name="Le M."/>
            <person name="Wang Q."/>
            <person name="Wei S."/>
            <person name="Zheng Y."/>
            <person name="Lin W."/>
            <person name="Duan Y."/>
            <person name="Cao H."/>
            <person name="Xiong S."/>
            <person name="Wang X."/>
            <person name="Wei L."/>
            <person name="Li C."/>
            <person name="Ma Q."/>
            <person name="Ju M."/>
            <person name="Zhao R."/>
            <person name="Li G."/>
            <person name="Mu C."/>
            <person name="Tian Q."/>
            <person name="Mei H."/>
            <person name="Zhang T."/>
            <person name="Gao T."/>
            <person name="Zhang H."/>
        </authorList>
    </citation>
    <scope>NUCLEOTIDE SEQUENCE</scope>
    <source>
        <strain evidence="2">G02</strain>
    </source>
</reference>
<evidence type="ECO:0000313" key="2">
    <source>
        <dbReference type="EMBL" id="KAL0414710.1"/>
    </source>
</evidence>
<evidence type="ECO:0000259" key="1">
    <source>
        <dbReference type="PROSITE" id="PS50181"/>
    </source>
</evidence>
<proteinExistence type="predicted"/>
<dbReference type="EMBL" id="JACGWJ010000006">
    <property type="protein sequence ID" value="KAL0414710.1"/>
    <property type="molecule type" value="Genomic_DNA"/>
</dbReference>